<dbReference type="SUPFAM" id="SSF48208">
    <property type="entry name" value="Six-hairpin glycosidases"/>
    <property type="match status" value="1"/>
</dbReference>
<keyword evidence="2" id="KW-1185">Reference proteome</keyword>
<evidence type="ECO:0000313" key="2">
    <source>
        <dbReference type="Proteomes" id="UP000887565"/>
    </source>
</evidence>
<feature type="domain" description="Glycosyl-hydrolase family 116 catalytic region" evidence="1">
    <location>
        <begin position="239"/>
        <end position="453"/>
    </location>
</feature>
<dbReference type="AlphaFoldDB" id="A0A915HRB8"/>
<dbReference type="Pfam" id="PF04685">
    <property type="entry name" value="DUF608"/>
    <property type="match status" value="2"/>
</dbReference>
<feature type="domain" description="Glycosyl-hydrolase family 116 catalytic region" evidence="1">
    <location>
        <begin position="98"/>
        <end position="201"/>
    </location>
</feature>
<reference evidence="3" key="1">
    <citation type="submission" date="2022-11" db="UniProtKB">
        <authorList>
            <consortium name="WormBaseParasite"/>
        </authorList>
    </citation>
    <scope>IDENTIFICATION</scope>
</reference>
<evidence type="ECO:0000259" key="1">
    <source>
        <dbReference type="Pfam" id="PF04685"/>
    </source>
</evidence>
<sequence>MSFFRRYTRWFDNASNIAHYALKNFREWEKQIEAWQCGVLHAPTLPDWYKTALFNELYYLTDGGCVWFSYDDQWKLDEKHLTDYTLNLLKNYGRFAYLECDQIENEDGRTVCFFYKGDRGYVKTKNRIPHDLGSPAEDPWLRVNAYLSHNTAEWKDLNLKFILTSMRDYFILSDSSEKRQFLEHVWPNVKSNRRSARSPDKQLRQVSDIQNISNRRSINAELQKRRRTLADKGSCHTLIHVGLTEWDVDGDSMIENGGTCDQTYDAWRMHGTSSYCGSLWLGALKCAQNMAELLGDYSSEKKYNGYYHFDEGSIDRCAIMADQLCGLWYLCACNIENDLLPEDHVRSSLKKIYEMNFLKFGDGRLGAANGFMPDGSKDTTSMQAEEMWTGVSYALASLMIAKGLDEQGFSLASEAHGSIFGDLGMQFQSPEAIYERKYFRAVGYMRAMAIWAVQWMLERSKFLKQ</sequence>
<organism evidence="2 3">
    <name type="scientific">Romanomermis culicivorax</name>
    <name type="common">Nematode worm</name>
    <dbReference type="NCBI Taxonomy" id="13658"/>
    <lineage>
        <taxon>Eukaryota</taxon>
        <taxon>Metazoa</taxon>
        <taxon>Ecdysozoa</taxon>
        <taxon>Nematoda</taxon>
        <taxon>Enoplea</taxon>
        <taxon>Dorylaimia</taxon>
        <taxon>Mermithida</taxon>
        <taxon>Mermithoidea</taxon>
        <taxon>Mermithidae</taxon>
        <taxon>Romanomermis</taxon>
    </lineage>
</organism>
<protein>
    <submittedName>
        <fullName evidence="3">Glycosyl-hydrolase family 116 catalytic region domain-containing protein</fullName>
    </submittedName>
</protein>
<dbReference type="GO" id="GO:0008422">
    <property type="term" value="F:beta-glucosidase activity"/>
    <property type="evidence" value="ECO:0007669"/>
    <property type="project" value="TreeGrafter"/>
</dbReference>
<dbReference type="InterPro" id="IPR052566">
    <property type="entry name" value="Non-lysos_glucosylceramidase"/>
</dbReference>
<dbReference type="PANTHER" id="PTHR12654:SF0">
    <property type="entry name" value="NON-LYSOSOMAL GLUCOSYLCERAMIDASE"/>
    <property type="match status" value="1"/>
</dbReference>
<accession>A0A915HRB8</accession>
<dbReference type="InterPro" id="IPR008928">
    <property type="entry name" value="6-hairpin_glycosidase_sf"/>
</dbReference>
<dbReference type="InterPro" id="IPR006775">
    <property type="entry name" value="GH116_catalytic"/>
</dbReference>
<name>A0A915HRB8_ROMCU</name>
<dbReference type="OMA" id="ACNIEND"/>
<dbReference type="GO" id="GO:0005975">
    <property type="term" value="P:carbohydrate metabolic process"/>
    <property type="evidence" value="ECO:0007669"/>
    <property type="project" value="InterPro"/>
</dbReference>
<proteinExistence type="predicted"/>
<evidence type="ECO:0000313" key="3">
    <source>
        <dbReference type="WBParaSite" id="nRc.2.0.1.t03912-RA"/>
    </source>
</evidence>
<dbReference type="Proteomes" id="UP000887565">
    <property type="component" value="Unplaced"/>
</dbReference>
<dbReference type="PANTHER" id="PTHR12654">
    <property type="entry name" value="BILE ACID BETA-GLUCOSIDASE-RELATED"/>
    <property type="match status" value="1"/>
</dbReference>
<dbReference type="WBParaSite" id="nRc.2.0.1.t03912-RA">
    <property type="protein sequence ID" value="nRc.2.0.1.t03912-RA"/>
    <property type="gene ID" value="nRc.2.0.1.g03912"/>
</dbReference>